<organism evidence="3 4">
    <name type="scientific">Dothidotthia symphoricarpi CBS 119687</name>
    <dbReference type="NCBI Taxonomy" id="1392245"/>
    <lineage>
        <taxon>Eukaryota</taxon>
        <taxon>Fungi</taxon>
        <taxon>Dikarya</taxon>
        <taxon>Ascomycota</taxon>
        <taxon>Pezizomycotina</taxon>
        <taxon>Dothideomycetes</taxon>
        <taxon>Pleosporomycetidae</taxon>
        <taxon>Pleosporales</taxon>
        <taxon>Dothidotthiaceae</taxon>
        <taxon>Dothidotthia</taxon>
    </lineage>
</organism>
<dbReference type="InterPro" id="IPR051678">
    <property type="entry name" value="AGP_Transferase"/>
</dbReference>
<dbReference type="EMBL" id="ML977505">
    <property type="protein sequence ID" value="KAF2129861.1"/>
    <property type="molecule type" value="Genomic_DNA"/>
</dbReference>
<keyword evidence="4" id="KW-1185">Reference proteome</keyword>
<reference evidence="3" key="1">
    <citation type="journal article" date="2020" name="Stud. Mycol.">
        <title>101 Dothideomycetes genomes: a test case for predicting lifestyles and emergence of pathogens.</title>
        <authorList>
            <person name="Haridas S."/>
            <person name="Albert R."/>
            <person name="Binder M."/>
            <person name="Bloem J."/>
            <person name="Labutti K."/>
            <person name="Salamov A."/>
            <person name="Andreopoulos B."/>
            <person name="Baker S."/>
            <person name="Barry K."/>
            <person name="Bills G."/>
            <person name="Bluhm B."/>
            <person name="Cannon C."/>
            <person name="Castanera R."/>
            <person name="Culley D."/>
            <person name="Daum C."/>
            <person name="Ezra D."/>
            <person name="Gonzalez J."/>
            <person name="Henrissat B."/>
            <person name="Kuo A."/>
            <person name="Liang C."/>
            <person name="Lipzen A."/>
            <person name="Lutzoni F."/>
            <person name="Magnuson J."/>
            <person name="Mondo S."/>
            <person name="Nolan M."/>
            <person name="Ohm R."/>
            <person name="Pangilinan J."/>
            <person name="Park H.-J."/>
            <person name="Ramirez L."/>
            <person name="Alfaro M."/>
            <person name="Sun H."/>
            <person name="Tritt A."/>
            <person name="Yoshinaga Y."/>
            <person name="Zwiers L.-H."/>
            <person name="Turgeon B."/>
            <person name="Goodwin S."/>
            <person name="Spatafora J."/>
            <person name="Crous P."/>
            <person name="Grigoriev I."/>
        </authorList>
    </citation>
    <scope>NUCLEOTIDE SEQUENCE</scope>
    <source>
        <strain evidence="3">CBS 119687</strain>
    </source>
</reference>
<evidence type="ECO:0000313" key="3">
    <source>
        <dbReference type="EMBL" id="KAF2129861.1"/>
    </source>
</evidence>
<dbReference type="Proteomes" id="UP000799771">
    <property type="component" value="Unassembled WGS sequence"/>
</dbReference>
<evidence type="ECO:0000313" key="4">
    <source>
        <dbReference type="Proteomes" id="UP000799771"/>
    </source>
</evidence>
<dbReference type="InterPro" id="IPR002575">
    <property type="entry name" value="Aminoglycoside_PTrfase"/>
</dbReference>
<dbReference type="SUPFAM" id="SSF56112">
    <property type="entry name" value="Protein kinase-like (PK-like)"/>
    <property type="match status" value="1"/>
</dbReference>
<dbReference type="Gene3D" id="3.90.1200.10">
    <property type="match status" value="1"/>
</dbReference>
<gene>
    <name evidence="3" type="ORF">P153DRAFT_339078</name>
</gene>
<dbReference type="GeneID" id="54406244"/>
<name>A0A6A6AHE0_9PLEO</name>
<dbReference type="OrthoDB" id="4177236at2759"/>
<feature type="region of interest" description="Disordered" evidence="1">
    <location>
        <begin position="68"/>
        <end position="92"/>
    </location>
</feature>
<dbReference type="PANTHER" id="PTHR21310">
    <property type="entry name" value="AMINOGLYCOSIDE PHOSPHOTRANSFERASE-RELATED-RELATED"/>
    <property type="match status" value="1"/>
</dbReference>
<dbReference type="GO" id="GO:0016301">
    <property type="term" value="F:kinase activity"/>
    <property type="evidence" value="ECO:0007669"/>
    <property type="project" value="UniProtKB-KW"/>
</dbReference>
<keyword evidence="3" id="KW-0418">Kinase</keyword>
<evidence type="ECO:0000259" key="2">
    <source>
        <dbReference type="Pfam" id="PF01636"/>
    </source>
</evidence>
<feature type="domain" description="Aminoglycoside phosphotransferase" evidence="2">
    <location>
        <begin position="156"/>
        <end position="378"/>
    </location>
</feature>
<dbReference type="InterPro" id="IPR011009">
    <property type="entry name" value="Kinase-like_dom_sf"/>
</dbReference>
<dbReference type="Pfam" id="PF01636">
    <property type="entry name" value="APH"/>
    <property type="match status" value="1"/>
</dbReference>
<dbReference type="RefSeq" id="XP_033524248.1">
    <property type="nucleotide sequence ID" value="XM_033665812.1"/>
</dbReference>
<keyword evidence="3" id="KW-0808">Transferase</keyword>
<sequence>MFYIVPNMSSDDKSREANIAESFRNELISLNSSIIEQVTDIVSKNEPASDLWPQLRKVNFDYKAKRSKILEPEKPKPEPVSPQAMAKPSQQDDFKHRILEEDVSIVWPLSPQLQSSLQIPATAEKVTIQGEPASTLRLALEDLLTQGNVLYQYFQRAVVRISPDTVVKINKSQDTTEVHILDHIRKHTQELPVPTPLGMIRIGKWAYTFTSFIPGISLDSVWSNLSLDKKCHVREQLNHHFAELRRLPIPSEEGYLGGGLPLICKGGHRFRKESSTPIANNAQFNDFLLDDSCMEQARLDYVRGCMPSDHRIVMTHGDLCPLNILVESEDVLTITGIVDWETGGAYPEYWEYVNAFRSSFIDRSDWCLYLPEFGIGKFFDEYARDHVIERFATS</sequence>
<dbReference type="CDD" id="cd05120">
    <property type="entry name" value="APH_ChoK_like"/>
    <property type="match status" value="1"/>
</dbReference>
<accession>A0A6A6AHE0</accession>
<dbReference type="AlphaFoldDB" id="A0A6A6AHE0"/>
<dbReference type="PANTHER" id="PTHR21310:SF15">
    <property type="entry name" value="AMINOGLYCOSIDE PHOSPHOTRANSFERASE DOMAIN-CONTAINING PROTEIN"/>
    <property type="match status" value="1"/>
</dbReference>
<evidence type="ECO:0000256" key="1">
    <source>
        <dbReference type="SAM" id="MobiDB-lite"/>
    </source>
</evidence>
<protein>
    <submittedName>
        <fullName evidence="3">Kinase-like protein</fullName>
    </submittedName>
</protein>
<proteinExistence type="predicted"/>
<feature type="compositionally biased region" description="Basic and acidic residues" evidence="1">
    <location>
        <begin position="68"/>
        <end position="77"/>
    </location>
</feature>